<evidence type="ECO:0000256" key="1">
    <source>
        <dbReference type="ARBA" id="ARBA00022737"/>
    </source>
</evidence>
<dbReference type="Proteomes" id="UP001154078">
    <property type="component" value="Chromosome 2"/>
</dbReference>
<dbReference type="PANTHER" id="PTHR46423:SF1">
    <property type="entry name" value="RNA POLYMERASE II-ASSOCIATED PROTEIN 3"/>
    <property type="match status" value="1"/>
</dbReference>
<dbReference type="OrthoDB" id="2942533at2759"/>
<comment type="similarity">
    <text evidence="3">Belongs to the RPAP3 family.</text>
</comment>
<gene>
    <name evidence="8" type="ORF">MELIAE_LOCUS4591</name>
</gene>
<evidence type="ECO:0000313" key="9">
    <source>
        <dbReference type="Proteomes" id="UP001154078"/>
    </source>
</evidence>
<dbReference type="Gene3D" id="1.25.40.10">
    <property type="entry name" value="Tetratricopeptide repeat domain"/>
    <property type="match status" value="1"/>
</dbReference>
<evidence type="ECO:0000256" key="6">
    <source>
        <dbReference type="SAM" id="MobiDB-lite"/>
    </source>
</evidence>
<dbReference type="PANTHER" id="PTHR46423">
    <property type="entry name" value="RNA POLYMERASE II-ASSOCIATED PROTEIN 3"/>
    <property type="match status" value="1"/>
</dbReference>
<keyword evidence="9" id="KW-1185">Reference proteome</keyword>
<dbReference type="InterPro" id="IPR019734">
    <property type="entry name" value="TPR_rpt"/>
</dbReference>
<feature type="region of interest" description="Disordered" evidence="6">
    <location>
        <begin position="248"/>
        <end position="277"/>
    </location>
</feature>
<reference evidence="8" key="1">
    <citation type="submission" date="2021-12" db="EMBL/GenBank/DDBJ databases">
        <authorList>
            <person name="King R."/>
        </authorList>
    </citation>
    <scope>NUCLEOTIDE SEQUENCE</scope>
</reference>
<evidence type="ECO:0000256" key="5">
    <source>
        <dbReference type="PROSITE-ProRule" id="PRU00339"/>
    </source>
</evidence>
<dbReference type="InterPro" id="IPR051966">
    <property type="entry name" value="RPAP3"/>
</dbReference>
<evidence type="ECO:0000256" key="2">
    <source>
        <dbReference type="ARBA" id="ARBA00022803"/>
    </source>
</evidence>
<keyword evidence="1" id="KW-0677">Repeat</keyword>
<dbReference type="InterPro" id="IPR011990">
    <property type="entry name" value="TPR-like_helical_dom_sf"/>
</dbReference>
<dbReference type="SMART" id="SM00028">
    <property type="entry name" value="TPR"/>
    <property type="match status" value="3"/>
</dbReference>
<dbReference type="AlphaFoldDB" id="A0A9P0AY36"/>
<dbReference type="Pfam" id="PF13877">
    <property type="entry name" value="RPAP3_C"/>
    <property type="match status" value="1"/>
</dbReference>
<name>A0A9P0AY36_BRAAE</name>
<dbReference type="InterPro" id="IPR025986">
    <property type="entry name" value="RPAP3-like_C"/>
</dbReference>
<evidence type="ECO:0000259" key="7">
    <source>
        <dbReference type="Pfam" id="PF13877"/>
    </source>
</evidence>
<keyword evidence="2 5" id="KW-0802">TPR repeat</keyword>
<proteinExistence type="inferred from homology"/>
<evidence type="ECO:0000256" key="3">
    <source>
        <dbReference type="ARBA" id="ARBA00038275"/>
    </source>
</evidence>
<sequence>MDPILLQKQLRDNASDLQDFCKDLKSWGSEMKQKEDGLKPKKIEKVSITSKSDINKSTTEKTKIKAVKAQKKVVTDYAKWDKFDVDAECEKVDNDIEEDSELTDECDESMRDEALVEKEKGNKYVKVQKWDEAIKCYTKAIDLYSYDPIFYANRALCYLRRGDVTKAETDCDLSLKLDKTYVKAYQRRAASREAQNKLYEAKQDLLTVLRHEPNNQESKMALDILKTKMGEYVKPPDLSIQRPVSKFTASRKNTLPQPDLTTPKTPNSHTVDTTENTSIWPKGEDIVLVKAINKPPHLRSKKPLKRVKIVEKDVVTPAKEKNNIEEAFKKDVFERKEIDPMDSKDTKPVSKFKKNQSKNKILEIPNTALPKANDNNNIISSDDFKVVEKQNPLTKTDKNITNKNLINTNKKTPEDVVMVAPKTSVQFHLTWDNLKSPSFKYEYLKLIDPLSMPKIFDEQLESDDITSILEVMSKYFVENKDPVYDFLKGLTSCERFIIMSLFMTDSDKNNVRKLISYSAQHENLRNDIIEDLYNKFSLVP</sequence>
<evidence type="ECO:0000256" key="4">
    <source>
        <dbReference type="ARBA" id="ARBA00040133"/>
    </source>
</evidence>
<protein>
    <recommendedName>
        <fullName evidence="4">RNA polymerase II-associated protein 3</fullName>
    </recommendedName>
</protein>
<organism evidence="8 9">
    <name type="scientific">Brassicogethes aeneus</name>
    <name type="common">Rape pollen beetle</name>
    <name type="synonym">Meligethes aeneus</name>
    <dbReference type="NCBI Taxonomy" id="1431903"/>
    <lineage>
        <taxon>Eukaryota</taxon>
        <taxon>Metazoa</taxon>
        <taxon>Ecdysozoa</taxon>
        <taxon>Arthropoda</taxon>
        <taxon>Hexapoda</taxon>
        <taxon>Insecta</taxon>
        <taxon>Pterygota</taxon>
        <taxon>Neoptera</taxon>
        <taxon>Endopterygota</taxon>
        <taxon>Coleoptera</taxon>
        <taxon>Polyphaga</taxon>
        <taxon>Cucujiformia</taxon>
        <taxon>Nitidulidae</taxon>
        <taxon>Meligethinae</taxon>
        <taxon>Brassicogethes</taxon>
    </lineage>
</organism>
<feature type="repeat" description="TPR" evidence="5">
    <location>
        <begin position="114"/>
        <end position="147"/>
    </location>
</feature>
<dbReference type="GO" id="GO:0101031">
    <property type="term" value="C:protein folding chaperone complex"/>
    <property type="evidence" value="ECO:0007669"/>
    <property type="project" value="TreeGrafter"/>
</dbReference>
<feature type="domain" description="RNA-polymerase II-associated protein 3-like C-terminal" evidence="7">
    <location>
        <begin position="420"/>
        <end position="508"/>
    </location>
</feature>
<dbReference type="SUPFAM" id="SSF48452">
    <property type="entry name" value="TPR-like"/>
    <property type="match status" value="1"/>
</dbReference>
<evidence type="ECO:0000313" key="8">
    <source>
        <dbReference type="EMBL" id="CAH0552146.1"/>
    </source>
</evidence>
<accession>A0A9P0AY36</accession>
<dbReference type="EMBL" id="OV121133">
    <property type="protein sequence ID" value="CAH0552146.1"/>
    <property type="molecule type" value="Genomic_DNA"/>
</dbReference>
<dbReference type="PROSITE" id="PS50005">
    <property type="entry name" value="TPR"/>
    <property type="match status" value="1"/>
</dbReference>